<keyword evidence="2" id="KW-1185">Reference proteome</keyword>
<dbReference type="Pfam" id="PF09234">
    <property type="entry name" value="DUF1963"/>
    <property type="match status" value="1"/>
</dbReference>
<evidence type="ECO:0000313" key="1">
    <source>
        <dbReference type="EMBL" id="MBO3735856.1"/>
    </source>
</evidence>
<dbReference type="RefSeq" id="WP_208499820.1">
    <property type="nucleotide sequence ID" value="NZ_JAGFNP010000019.1"/>
</dbReference>
<dbReference type="InterPro" id="IPR035948">
    <property type="entry name" value="YwqG-like_sf"/>
</dbReference>
<protein>
    <submittedName>
        <fullName evidence="1">DUF1963 domain-containing protein</fullName>
    </submittedName>
</protein>
<sequence>MSETLGEWRSLWRDSIGLRRVDGGSPVAASVAGKAIRKALMDFDHPATPGQGDHRIGGYYAVSAQGEFPCAPTSQVPDLPGTPDAVAFGLPILLARMDYDPDAGMPWGDCGTSEWTIGREDLAAHRFDRVEFSWSCY</sequence>
<gene>
    <name evidence="1" type="ORF">J5V16_23780</name>
</gene>
<dbReference type="SUPFAM" id="SSF103032">
    <property type="entry name" value="Hypothetical protein YwqG"/>
    <property type="match status" value="1"/>
</dbReference>
<dbReference type="Gene3D" id="2.30.320.10">
    <property type="entry name" value="YwqG-like"/>
    <property type="match status" value="1"/>
</dbReference>
<evidence type="ECO:0000313" key="2">
    <source>
        <dbReference type="Proteomes" id="UP000681341"/>
    </source>
</evidence>
<dbReference type="Proteomes" id="UP000681341">
    <property type="component" value="Unassembled WGS sequence"/>
</dbReference>
<dbReference type="InterPro" id="IPR015315">
    <property type="entry name" value="DUF1963"/>
</dbReference>
<dbReference type="EMBL" id="JAGFNP010000019">
    <property type="protein sequence ID" value="MBO3735856.1"/>
    <property type="molecule type" value="Genomic_DNA"/>
</dbReference>
<comment type="caution">
    <text evidence="1">The sequence shown here is derived from an EMBL/GenBank/DDBJ whole genome shotgun (WGS) entry which is preliminary data.</text>
</comment>
<name>A0ABS3UCA5_9ACTN</name>
<reference evidence="1 2" key="1">
    <citation type="submission" date="2021-03" db="EMBL/GenBank/DDBJ databases">
        <title>Glycomyces sp. nov., a novel actinomycete isolated from soil.</title>
        <authorList>
            <person name="Yang X."/>
            <person name="Xu X."/>
        </authorList>
    </citation>
    <scope>NUCLEOTIDE SEQUENCE [LARGE SCALE GENOMIC DNA]</scope>
    <source>
        <strain evidence="1 2">NEAU-S30</strain>
    </source>
</reference>
<accession>A0ABS3UCA5</accession>
<proteinExistence type="predicted"/>
<organism evidence="1 2">
    <name type="scientific">Glycomyces niveus</name>
    <dbReference type="NCBI Taxonomy" id="2820287"/>
    <lineage>
        <taxon>Bacteria</taxon>
        <taxon>Bacillati</taxon>
        <taxon>Actinomycetota</taxon>
        <taxon>Actinomycetes</taxon>
        <taxon>Glycomycetales</taxon>
        <taxon>Glycomycetaceae</taxon>
        <taxon>Glycomyces</taxon>
    </lineage>
</organism>